<dbReference type="InterPro" id="IPR026899">
    <property type="entry name" value="FKS1-like_dom1"/>
</dbReference>
<reference evidence="16" key="1">
    <citation type="journal article" date="2009" name="Rice">
        <title>De Novo Next Generation Sequencing of Plant Genomes.</title>
        <authorList>
            <person name="Rounsley S."/>
            <person name="Marri P.R."/>
            <person name="Yu Y."/>
            <person name="He R."/>
            <person name="Sisneros N."/>
            <person name="Goicoechea J.L."/>
            <person name="Lee S.J."/>
            <person name="Angelova A."/>
            <person name="Kudrna D."/>
            <person name="Luo M."/>
            <person name="Affourtit J."/>
            <person name="Desany B."/>
            <person name="Knight J."/>
            <person name="Niazi F."/>
            <person name="Egholm M."/>
            <person name="Wing R.A."/>
        </authorList>
    </citation>
    <scope>NUCLEOTIDE SEQUENCE [LARGE SCALE GENOMIC DNA]</scope>
    <source>
        <strain evidence="16">cv. IRGC 105608</strain>
    </source>
</reference>
<evidence type="ECO:0000256" key="13">
    <source>
        <dbReference type="ARBA" id="ARBA00047777"/>
    </source>
</evidence>
<dbReference type="PANTHER" id="PTHR12741:SF65">
    <property type="entry name" value="1,3-BETA-GLUCAN SYNTHASE"/>
    <property type="match status" value="1"/>
</dbReference>
<evidence type="ECO:0000256" key="4">
    <source>
        <dbReference type="ARBA" id="ARBA00022475"/>
    </source>
</evidence>
<dbReference type="InterPro" id="IPR023175">
    <property type="entry name" value="Vta1/CALS_N_sf"/>
</dbReference>
<dbReference type="Pfam" id="PF14288">
    <property type="entry name" value="FKS1_dom1"/>
    <property type="match status" value="1"/>
</dbReference>
<feature type="transmembrane region" description="Helical" evidence="14">
    <location>
        <begin position="499"/>
        <end position="519"/>
    </location>
</feature>
<dbReference type="Proteomes" id="UP000026960">
    <property type="component" value="Chromosome 3"/>
</dbReference>
<dbReference type="GO" id="GO:0005886">
    <property type="term" value="C:plasma membrane"/>
    <property type="evidence" value="ECO:0007669"/>
    <property type="project" value="UniProtKB-SubCell"/>
</dbReference>
<evidence type="ECO:0000256" key="6">
    <source>
        <dbReference type="ARBA" id="ARBA00022679"/>
    </source>
</evidence>
<dbReference type="SMART" id="SM01205">
    <property type="entry name" value="FKS1_dom1"/>
    <property type="match status" value="1"/>
</dbReference>
<dbReference type="Pfam" id="PF25968">
    <property type="entry name" value="CALS1"/>
    <property type="match status" value="2"/>
</dbReference>
<feature type="transmembrane region" description="Helical" evidence="14">
    <location>
        <begin position="429"/>
        <end position="445"/>
    </location>
</feature>
<sequence length="1727" mass="200014">MTSLSRTLSRGGPMQPPGQRRILRTQTAVNLGEQIFDSEVVPSSLVEIAPILRVANEVEASNPRVAYLCKLPQPAPPSRFYAFEKAHRLDPTSSGRGVRQFKTALLQRLERENEPTLRGRARKSDAREIQAFYQHYYKKYIQALQNVSDQVDRAQLTKAYQTANVLFEVLKAVTQQHSVEVDHEILEAADKVKEKTKIYLPFNILPLDPDSGNQAVMKFPEIQAAAVALRNTRGLPWPKTYEHKVNEDLLDWLQSMLPTIQQEVQQRKLLYMGLYLLIWGEAANLRFMPECICYIYHHMAFEMYGMLVGNVSALTGEYVKPAYGGEKEAFLKKVVTPIYLTIAKEAERSKREKGNHSEWRNYDDLNEYFWSAECFRLGWPMRADADFFCQHLNSPDQRNETTRTEKQKGKVNFVELRSFWHIFRSFDRMWSFFILALQVMVILAWNGGSLGNIFDPVVFKKILSIFITSAILNLGQATLDIIFNWKARRTMEFAVKLRYVLKFTLAALWVVLLPVTYAYTWENPTGIIKAIKGWFGNGQNHPSLFVLAVVIYLSPSLLAAILFLLPFLRRILESSDYKFVRFVMWWSQPRLFVGRGMHESAFSLFIYYVEIKPLVEPTKDIMKLPIHTFQWHEFFPKANGNIGVVIALWAPIILVYFMDTQIWYTIFSTLLGGIYGAFQRLGEIRTLGMLRSRFGSIPLAFNACLIPAEESDAKRKKGLKSYLHSRFERKHTDKEKIAARFAQMWNEIITSFREEDLINNKEKELLLVPYVADQALEIMQWPPFLLASKIPIAVDMAKDSNGKDRDLKKRLENDYYFKCAIEECYASFKNIIKDLVQGEPEKRVINTIFAEVEKYIADDKEKNDKNDRDAVIKIFQDMLEVVTRDIMEDQLSSILESSHGGSYQRPEGTTTWDQEYQLFQPAGAIKFPLQFTDAWIEKIKRLELLLTVKESAMDVPSNLEARRRLTFFTNSLFMDMPDAPKVRNMLSFSALTPYYNEPVLFSIKELQEENEDGVSTLFYLQKIYPDEWKNFQQRVEWDEELKENEDKNEELRLWASYRGQTLARTVRGMMYYRKALVLEAFLDMAKHEDLMEGYKAVESTDEQWKLQRSLFAQCEAVADMKFTYVVSCQQYGNDKRAALPNAQDILQLMRTYPSLRVAYIDQVEDRVEEKKMEPAYYSTLVKVALTKDSESTDPVQNLDQVIYRIKLPGPAMLGEGKPENQNHAIIFTRGEGLQTIDMNQDNYMEEALKMRNLLQEFLTEHGVRRPSILGVREHIFTGRVRFHYGHPDASRSINLSEDIFAGYNSTLRGGNITHHEYVQVGKGRDVGLNQISKFEAKVANGNGEQTLSRDIYRLGHRFDFFRMLSCYFTTVGFYFSTLLTVVTVYVFLYGRLYLALSGLEEGLLTQRRYIHNHPLQVALASQSLVQLGFLMALPMMMEIGLEKGFGQALSEFIMMNLQLAAVFFTFSLGTKTHYYGRMLLHGGAQYRATGRGFVVFHAKFAENYRLYSRSHFVKGIELLILLIIYQLFGQSYRSTIAYIFVTFSMWFLVLTWLFAPFLFNPSGFEWTKIVDDWSDWNKWISNRGGIGVSPDKSWESWWEIELEHLKYSGTIGLFVEIILSLRFFIYQYGLVYHLNITGDKSILIAQACKPLARRAGLWGSVRALARAYEIIMGVLLFTPITILAWFPFVSEFQTRMLFNQAFSRGLQISRILGGQKKERERLDRVIK</sequence>
<dbReference type="PANTHER" id="PTHR12741">
    <property type="entry name" value="LYST-INTERACTING PROTEIN LIP5 DOPAMINE RESPONSIVE PROTEIN DRG-1"/>
    <property type="match status" value="1"/>
</dbReference>
<dbReference type="Gene3D" id="1.25.40.270">
    <property type="entry name" value="Vacuolar protein sorting-associated protein vta1"/>
    <property type="match status" value="1"/>
</dbReference>
<dbReference type="HOGENOM" id="CLU_000742_1_1_1"/>
<dbReference type="EnsemblPlants" id="OBART03G02240.1">
    <property type="protein sequence ID" value="OBART03G02240.1"/>
    <property type="gene ID" value="OBART03G02240"/>
</dbReference>
<keyword evidence="17" id="KW-1185">Reference proteome</keyword>
<keyword evidence="6" id="KW-0808">Transferase</keyword>
<dbReference type="PaxDb" id="65489-OBART03G02240.1"/>
<dbReference type="EC" id="2.4.1.34" evidence="3"/>
<evidence type="ECO:0000256" key="7">
    <source>
        <dbReference type="ARBA" id="ARBA00022692"/>
    </source>
</evidence>
<feature type="transmembrane region" description="Helical" evidence="14">
    <location>
        <begin position="465"/>
        <end position="487"/>
    </location>
</feature>
<evidence type="ECO:0000256" key="14">
    <source>
        <dbReference type="SAM" id="Phobius"/>
    </source>
</evidence>
<keyword evidence="5" id="KW-0328">Glycosyltransferase</keyword>
<evidence type="ECO:0000256" key="8">
    <source>
        <dbReference type="ARBA" id="ARBA00022960"/>
    </source>
</evidence>
<dbReference type="Pfam" id="PF04652">
    <property type="entry name" value="Vta1"/>
    <property type="match status" value="1"/>
</dbReference>
<proteinExistence type="inferred from homology"/>
<evidence type="ECO:0000256" key="3">
    <source>
        <dbReference type="ARBA" id="ARBA00012589"/>
    </source>
</evidence>
<dbReference type="GO" id="GO:0000148">
    <property type="term" value="C:1,3-beta-D-glucan synthase complex"/>
    <property type="evidence" value="ECO:0007669"/>
    <property type="project" value="InterPro"/>
</dbReference>
<feature type="transmembrane region" description="Helical" evidence="14">
    <location>
        <begin position="1607"/>
        <end position="1625"/>
    </location>
</feature>
<dbReference type="GO" id="GO:0003843">
    <property type="term" value="F:1,3-beta-D-glucan synthase activity"/>
    <property type="evidence" value="ECO:0007669"/>
    <property type="project" value="UniProtKB-EC"/>
</dbReference>
<dbReference type="Gramene" id="OBART03G02240.1">
    <property type="protein sequence ID" value="OBART03G02240.1"/>
    <property type="gene ID" value="OBART03G02240"/>
</dbReference>
<evidence type="ECO:0000256" key="10">
    <source>
        <dbReference type="ARBA" id="ARBA00023136"/>
    </source>
</evidence>
<evidence type="ECO:0000256" key="9">
    <source>
        <dbReference type="ARBA" id="ARBA00022989"/>
    </source>
</evidence>
<keyword evidence="10 14" id="KW-0472">Membrane</keyword>
<reference evidence="16" key="2">
    <citation type="submission" date="2015-03" db="UniProtKB">
        <authorList>
            <consortium name="EnsemblPlants"/>
        </authorList>
    </citation>
    <scope>IDENTIFICATION</scope>
</reference>
<feature type="transmembrane region" description="Helical" evidence="14">
    <location>
        <begin position="1448"/>
        <end position="1469"/>
    </location>
</feature>
<evidence type="ECO:0000256" key="5">
    <source>
        <dbReference type="ARBA" id="ARBA00022676"/>
    </source>
</evidence>
<dbReference type="InterPro" id="IPR003440">
    <property type="entry name" value="Glyco_trans_48_dom"/>
</dbReference>
<dbReference type="eggNOG" id="KOG0916">
    <property type="taxonomic scope" value="Eukaryota"/>
</dbReference>
<dbReference type="STRING" id="65489.A0A0D3FDB1"/>
<keyword evidence="8" id="KW-0133">Cell shape</keyword>
<comment type="similarity">
    <text evidence="2">Belongs to the glycosyltransferase 48 family.</text>
</comment>
<feature type="transmembrane region" description="Helical" evidence="14">
    <location>
        <begin position="1415"/>
        <end position="1436"/>
    </location>
</feature>
<comment type="catalytic activity">
    <reaction evidence="13">
        <text>[(1-&gt;3)-beta-D-glucosyl](n) + UDP-alpha-D-glucose = [(1-&gt;3)-beta-D-glucosyl](n+1) + UDP + H(+)</text>
        <dbReference type="Rhea" id="RHEA:21476"/>
        <dbReference type="Rhea" id="RHEA-COMP:11146"/>
        <dbReference type="Rhea" id="RHEA-COMP:14303"/>
        <dbReference type="ChEBI" id="CHEBI:15378"/>
        <dbReference type="ChEBI" id="CHEBI:37671"/>
        <dbReference type="ChEBI" id="CHEBI:58223"/>
        <dbReference type="ChEBI" id="CHEBI:58885"/>
        <dbReference type="EC" id="2.4.1.34"/>
    </reaction>
</comment>
<keyword evidence="9 14" id="KW-1133">Transmembrane helix</keyword>
<accession>A0A0D3FDB1</accession>
<feature type="transmembrane region" description="Helical" evidence="14">
    <location>
        <begin position="544"/>
        <end position="568"/>
    </location>
</feature>
<evidence type="ECO:0000256" key="11">
    <source>
        <dbReference type="ARBA" id="ARBA00023316"/>
    </source>
</evidence>
<feature type="transmembrane region" description="Helical" evidence="14">
    <location>
        <begin position="1371"/>
        <end position="1394"/>
    </location>
</feature>
<dbReference type="InterPro" id="IPR058851">
    <property type="entry name" value="CALS1_helical"/>
</dbReference>
<keyword evidence="4" id="KW-1003">Cell membrane</keyword>
<name>A0A0D3FDB1_9ORYZ</name>
<evidence type="ECO:0000256" key="1">
    <source>
        <dbReference type="ARBA" id="ARBA00004651"/>
    </source>
</evidence>
<dbReference type="Pfam" id="PF02364">
    <property type="entry name" value="Glucan_synthase"/>
    <property type="match status" value="2"/>
</dbReference>
<dbReference type="GO" id="GO:0008360">
    <property type="term" value="P:regulation of cell shape"/>
    <property type="evidence" value="ECO:0007669"/>
    <property type="project" value="UniProtKB-KW"/>
</dbReference>
<keyword evidence="7 14" id="KW-0812">Transmembrane</keyword>
<evidence type="ECO:0000313" key="17">
    <source>
        <dbReference type="Proteomes" id="UP000026960"/>
    </source>
</evidence>
<dbReference type="GO" id="GO:0006075">
    <property type="term" value="P:(1-&gt;3)-beta-D-glucan biosynthetic process"/>
    <property type="evidence" value="ECO:0007669"/>
    <property type="project" value="InterPro"/>
</dbReference>
<protein>
    <recommendedName>
        <fullName evidence="12">1,3-beta-glucan synthase</fullName>
        <ecNumber evidence="3">2.4.1.34</ecNumber>
    </recommendedName>
    <alternativeName>
        <fullName evidence="12">1,3-beta-glucan synthase</fullName>
    </alternativeName>
</protein>
<dbReference type="InterPro" id="IPR039431">
    <property type="entry name" value="Vta1/CALS_N"/>
</dbReference>
<dbReference type="GO" id="GO:0071555">
    <property type="term" value="P:cell wall organization"/>
    <property type="evidence" value="ECO:0007669"/>
    <property type="project" value="UniProtKB-KW"/>
</dbReference>
<feature type="transmembrane region" description="Helical" evidence="14">
    <location>
        <begin position="638"/>
        <end position="656"/>
    </location>
</feature>
<feature type="transmembrane region" description="Helical" evidence="14">
    <location>
        <begin position="1670"/>
        <end position="1689"/>
    </location>
</feature>
<keyword evidence="11" id="KW-0961">Cell wall biogenesis/degradation</keyword>
<evidence type="ECO:0000259" key="15">
    <source>
        <dbReference type="SMART" id="SM01205"/>
    </source>
</evidence>
<dbReference type="FunFam" id="1.25.40.270:FF:000002">
    <property type="entry name" value="callose synthase 3"/>
    <property type="match status" value="1"/>
</dbReference>
<feature type="transmembrane region" description="Helical" evidence="14">
    <location>
        <begin position="1535"/>
        <end position="1559"/>
    </location>
</feature>
<evidence type="ECO:0000256" key="12">
    <source>
        <dbReference type="ARBA" id="ARBA00032165"/>
    </source>
</evidence>
<organism evidence="16">
    <name type="scientific">Oryza barthii</name>
    <dbReference type="NCBI Taxonomy" id="65489"/>
    <lineage>
        <taxon>Eukaryota</taxon>
        <taxon>Viridiplantae</taxon>
        <taxon>Streptophyta</taxon>
        <taxon>Embryophyta</taxon>
        <taxon>Tracheophyta</taxon>
        <taxon>Spermatophyta</taxon>
        <taxon>Magnoliopsida</taxon>
        <taxon>Liliopsida</taxon>
        <taxon>Poales</taxon>
        <taxon>Poaceae</taxon>
        <taxon>BOP clade</taxon>
        <taxon>Oryzoideae</taxon>
        <taxon>Oryzeae</taxon>
        <taxon>Oryzinae</taxon>
        <taxon>Oryza</taxon>
    </lineage>
</organism>
<comment type="subcellular location">
    <subcellularLocation>
        <location evidence="1">Cell membrane</location>
        <topology evidence="1">Multi-pass membrane protein</topology>
    </subcellularLocation>
</comment>
<evidence type="ECO:0000313" key="16">
    <source>
        <dbReference type="EnsemblPlants" id="OBART03G02240.1"/>
    </source>
</evidence>
<evidence type="ECO:0000256" key="2">
    <source>
        <dbReference type="ARBA" id="ARBA00009040"/>
    </source>
</evidence>
<feature type="domain" description="1,3-beta-glucan synthase component FKS1-like" evidence="15">
    <location>
        <begin position="266"/>
        <end position="382"/>
    </location>
</feature>